<dbReference type="AlphaFoldDB" id="A0A1I3WQY9"/>
<dbReference type="Pfam" id="PF03793">
    <property type="entry name" value="PASTA"/>
    <property type="match status" value="1"/>
</dbReference>
<name>A0A1I3WQY9_9PSEU</name>
<evidence type="ECO:0000256" key="1">
    <source>
        <dbReference type="SAM" id="MobiDB-lite"/>
    </source>
</evidence>
<evidence type="ECO:0000259" key="3">
    <source>
        <dbReference type="PROSITE" id="PS51178"/>
    </source>
</evidence>
<organism evidence="4 5">
    <name type="scientific">Amycolatopsis sacchari</name>
    <dbReference type="NCBI Taxonomy" id="115433"/>
    <lineage>
        <taxon>Bacteria</taxon>
        <taxon>Bacillati</taxon>
        <taxon>Actinomycetota</taxon>
        <taxon>Actinomycetes</taxon>
        <taxon>Pseudonocardiales</taxon>
        <taxon>Pseudonocardiaceae</taxon>
        <taxon>Amycolatopsis</taxon>
    </lineage>
</organism>
<keyword evidence="2" id="KW-0812">Transmembrane</keyword>
<dbReference type="EMBL" id="FORP01000013">
    <property type="protein sequence ID" value="SFK09790.1"/>
    <property type="molecule type" value="Genomic_DNA"/>
</dbReference>
<accession>A0A1I3WQY9</accession>
<feature type="domain" description="PASTA" evidence="3">
    <location>
        <begin position="122"/>
        <end position="185"/>
    </location>
</feature>
<dbReference type="CDD" id="cd06577">
    <property type="entry name" value="PASTA_pknB"/>
    <property type="match status" value="1"/>
</dbReference>
<gene>
    <name evidence="4" type="ORF">SAMN05421835_113195</name>
</gene>
<reference evidence="4 5" key="1">
    <citation type="submission" date="2016-10" db="EMBL/GenBank/DDBJ databases">
        <authorList>
            <person name="de Groot N.N."/>
        </authorList>
    </citation>
    <scope>NUCLEOTIDE SEQUENCE [LARGE SCALE GENOMIC DNA]</scope>
    <source>
        <strain evidence="4 5">DSM 44468</strain>
    </source>
</reference>
<feature type="transmembrane region" description="Helical" evidence="2">
    <location>
        <begin position="55"/>
        <end position="77"/>
    </location>
</feature>
<keyword evidence="5" id="KW-1185">Reference proteome</keyword>
<proteinExistence type="predicted"/>
<evidence type="ECO:0000313" key="4">
    <source>
        <dbReference type="EMBL" id="SFK09790.1"/>
    </source>
</evidence>
<protein>
    <submittedName>
        <fullName evidence="4">PASTA domain-containing protein</fullName>
    </submittedName>
</protein>
<feature type="transmembrane region" description="Helical" evidence="2">
    <location>
        <begin position="20"/>
        <end position="43"/>
    </location>
</feature>
<keyword evidence="2" id="KW-1133">Transmembrane helix</keyword>
<dbReference type="InterPro" id="IPR005543">
    <property type="entry name" value="PASTA_dom"/>
</dbReference>
<dbReference type="PROSITE" id="PS51178">
    <property type="entry name" value="PASTA"/>
    <property type="match status" value="1"/>
</dbReference>
<dbReference type="Gene3D" id="3.30.10.20">
    <property type="match status" value="1"/>
</dbReference>
<evidence type="ECO:0000313" key="5">
    <source>
        <dbReference type="Proteomes" id="UP000199025"/>
    </source>
</evidence>
<keyword evidence="2" id="KW-0472">Membrane</keyword>
<feature type="transmembrane region" description="Helical" evidence="2">
    <location>
        <begin position="83"/>
        <end position="104"/>
    </location>
</feature>
<evidence type="ECO:0000256" key="2">
    <source>
        <dbReference type="SAM" id="Phobius"/>
    </source>
</evidence>
<dbReference type="RefSeq" id="WP_091510789.1">
    <property type="nucleotide sequence ID" value="NZ_CBDRCA010000001.1"/>
</dbReference>
<feature type="region of interest" description="Disordered" evidence="1">
    <location>
        <begin position="149"/>
        <end position="178"/>
    </location>
</feature>
<sequence length="185" mass="18680">MPAVPVPAPVPSAAATLPWSQTLLVALIIAVAVLLAGLIVILARAKAPRSDAGGSVVRSWIAVSLVLGLVLFAAFAFAVDDTALRSTLVGGLTASVGSAVSFYFSANSSDQARQDLLSAAIGTELVPDLEGMTEATATATLGLTALKLERDPTSSPDPAAKVDNQDPSAGTMSPKGTAVRVHFSA</sequence>
<dbReference type="OrthoDB" id="4954784at2"/>
<dbReference type="Proteomes" id="UP000199025">
    <property type="component" value="Unassembled WGS sequence"/>
</dbReference>